<dbReference type="InterPro" id="IPR015422">
    <property type="entry name" value="PyrdxlP-dep_Trfase_small"/>
</dbReference>
<evidence type="ECO:0000256" key="6">
    <source>
        <dbReference type="ARBA" id="ARBA00022679"/>
    </source>
</evidence>
<accession>A0AAV4JUH2</accession>
<dbReference type="PANTHER" id="PTHR11879:SF55">
    <property type="entry name" value="GLUTAMATE OXALOACETATE TRANSAMINASE 1, ISOFORM B"/>
    <property type="match status" value="1"/>
</dbReference>
<dbReference type="InterPro" id="IPR015424">
    <property type="entry name" value="PyrdxlP-dep_Trfase"/>
</dbReference>
<evidence type="ECO:0000256" key="3">
    <source>
        <dbReference type="ARBA" id="ARBA00011738"/>
    </source>
</evidence>
<comment type="subunit">
    <text evidence="3">Homodimer.</text>
</comment>
<organism evidence="9 10">
    <name type="scientific">Elysia marginata</name>
    <dbReference type="NCBI Taxonomy" id="1093978"/>
    <lineage>
        <taxon>Eukaryota</taxon>
        <taxon>Metazoa</taxon>
        <taxon>Spiralia</taxon>
        <taxon>Lophotrochozoa</taxon>
        <taxon>Mollusca</taxon>
        <taxon>Gastropoda</taxon>
        <taxon>Heterobranchia</taxon>
        <taxon>Euthyneura</taxon>
        <taxon>Panpulmonata</taxon>
        <taxon>Sacoglossa</taxon>
        <taxon>Placobranchoidea</taxon>
        <taxon>Plakobranchidae</taxon>
        <taxon>Elysia</taxon>
    </lineage>
</organism>
<keyword evidence="7" id="KW-0663">Pyridoxal phosphate</keyword>
<dbReference type="InterPro" id="IPR015421">
    <property type="entry name" value="PyrdxlP-dep_Trfase_major"/>
</dbReference>
<dbReference type="InterPro" id="IPR000796">
    <property type="entry name" value="Asp_trans"/>
</dbReference>
<dbReference type="GO" id="GO:0004069">
    <property type="term" value="F:L-aspartate:2-oxoglutarate aminotransferase activity"/>
    <property type="evidence" value="ECO:0007669"/>
    <property type="project" value="UniProtKB-EC"/>
</dbReference>
<dbReference type="Proteomes" id="UP000762676">
    <property type="component" value="Unassembled WGS sequence"/>
</dbReference>
<dbReference type="AlphaFoldDB" id="A0AAV4JUH2"/>
<keyword evidence="5 9" id="KW-0032">Aminotransferase</keyword>
<evidence type="ECO:0000256" key="7">
    <source>
        <dbReference type="ARBA" id="ARBA00022898"/>
    </source>
</evidence>
<dbReference type="SUPFAM" id="SSF53383">
    <property type="entry name" value="PLP-dependent transferases"/>
    <property type="match status" value="1"/>
</dbReference>
<dbReference type="GO" id="GO:0030170">
    <property type="term" value="F:pyridoxal phosphate binding"/>
    <property type="evidence" value="ECO:0007669"/>
    <property type="project" value="InterPro"/>
</dbReference>
<gene>
    <name evidence="9" type="ORF">ElyMa_005214800</name>
</gene>
<dbReference type="Gene3D" id="3.90.1150.10">
    <property type="entry name" value="Aspartate Aminotransferase, domain 1"/>
    <property type="match status" value="1"/>
</dbReference>
<evidence type="ECO:0000313" key="9">
    <source>
        <dbReference type="EMBL" id="GFS26444.1"/>
    </source>
</evidence>
<comment type="cofactor">
    <cofactor evidence="1">
        <name>pyridoxal 5'-phosphate</name>
        <dbReference type="ChEBI" id="CHEBI:597326"/>
    </cofactor>
</comment>
<comment type="similarity">
    <text evidence="2">Belongs to the class-I pyridoxal-phosphate-dependent aminotransferase family.</text>
</comment>
<feature type="domain" description="Aminotransferase class I/classII large" evidence="8">
    <location>
        <begin position="116"/>
        <end position="258"/>
    </location>
</feature>
<dbReference type="Gene3D" id="3.40.640.10">
    <property type="entry name" value="Type I PLP-dependent aspartate aminotransferase-like (Major domain)"/>
    <property type="match status" value="1"/>
</dbReference>
<sequence>MSTPIRGEYTDMSTPIQGEYTEVSTYSPGEYTQVRTLIRTDRSFSLRNTFRSPQQQLNNFVDREYGNKRNKKNQPAHKQPNEYQKMANGIYESLRSIDIPEIFRVNKAWFESTHPDKVNLGIGVYRDNEGLPWSLPVVLEAERLLIQDPTINFNYLPLSGMKDFRTAALRLLLGEDHKVIREKRVEIYQTIGGVGAIHLAATFLKNSLGLDTAYVASPTWDNGTLVIKASGFSNVKKYRYWNAKTKSLDFAGMIEDLQVVLFFCYLYEPYRDNYIFDPVA</sequence>
<dbReference type="Pfam" id="PF00155">
    <property type="entry name" value="Aminotran_1_2"/>
    <property type="match status" value="1"/>
</dbReference>
<dbReference type="EMBL" id="BMAT01010411">
    <property type="protein sequence ID" value="GFS26444.1"/>
    <property type="molecule type" value="Genomic_DNA"/>
</dbReference>
<evidence type="ECO:0000313" key="10">
    <source>
        <dbReference type="Proteomes" id="UP000762676"/>
    </source>
</evidence>
<comment type="caution">
    <text evidence="9">The sequence shown here is derived from an EMBL/GenBank/DDBJ whole genome shotgun (WGS) entry which is preliminary data.</text>
</comment>
<evidence type="ECO:0000256" key="4">
    <source>
        <dbReference type="ARBA" id="ARBA00012753"/>
    </source>
</evidence>
<proteinExistence type="inferred from homology"/>
<dbReference type="GO" id="GO:0006532">
    <property type="term" value="P:aspartate biosynthetic process"/>
    <property type="evidence" value="ECO:0007669"/>
    <property type="project" value="TreeGrafter"/>
</dbReference>
<evidence type="ECO:0000256" key="5">
    <source>
        <dbReference type="ARBA" id="ARBA00022576"/>
    </source>
</evidence>
<evidence type="ECO:0000259" key="8">
    <source>
        <dbReference type="Pfam" id="PF00155"/>
    </source>
</evidence>
<reference evidence="9 10" key="1">
    <citation type="journal article" date="2021" name="Elife">
        <title>Chloroplast acquisition without the gene transfer in kleptoplastic sea slugs, Plakobranchus ocellatus.</title>
        <authorList>
            <person name="Maeda T."/>
            <person name="Takahashi S."/>
            <person name="Yoshida T."/>
            <person name="Shimamura S."/>
            <person name="Takaki Y."/>
            <person name="Nagai Y."/>
            <person name="Toyoda A."/>
            <person name="Suzuki Y."/>
            <person name="Arimoto A."/>
            <person name="Ishii H."/>
            <person name="Satoh N."/>
            <person name="Nishiyama T."/>
            <person name="Hasebe M."/>
            <person name="Maruyama T."/>
            <person name="Minagawa J."/>
            <person name="Obokata J."/>
            <person name="Shigenobu S."/>
        </authorList>
    </citation>
    <scope>NUCLEOTIDE SEQUENCE [LARGE SCALE GENOMIC DNA]</scope>
</reference>
<protein>
    <recommendedName>
        <fullName evidence="4">aspartate transaminase</fullName>
        <ecNumber evidence="4">2.6.1.1</ecNumber>
    </recommendedName>
</protein>
<dbReference type="GO" id="GO:0005829">
    <property type="term" value="C:cytosol"/>
    <property type="evidence" value="ECO:0007669"/>
    <property type="project" value="TreeGrafter"/>
</dbReference>
<evidence type="ECO:0000256" key="1">
    <source>
        <dbReference type="ARBA" id="ARBA00001933"/>
    </source>
</evidence>
<keyword evidence="6" id="KW-0808">Transferase</keyword>
<evidence type="ECO:0000256" key="2">
    <source>
        <dbReference type="ARBA" id="ARBA00007441"/>
    </source>
</evidence>
<keyword evidence="10" id="KW-1185">Reference proteome</keyword>
<dbReference type="PANTHER" id="PTHR11879">
    <property type="entry name" value="ASPARTATE AMINOTRANSFERASE"/>
    <property type="match status" value="1"/>
</dbReference>
<dbReference type="InterPro" id="IPR004839">
    <property type="entry name" value="Aminotransferase_I/II_large"/>
</dbReference>
<dbReference type="EC" id="2.6.1.1" evidence="4"/>
<name>A0AAV4JUH2_9GAST</name>